<evidence type="ECO:0000313" key="2">
    <source>
        <dbReference type="Proteomes" id="UP001595607"/>
    </source>
</evidence>
<proteinExistence type="predicted"/>
<keyword evidence="2" id="KW-1185">Reference proteome</keyword>
<dbReference type="Proteomes" id="UP001595607">
    <property type="component" value="Unassembled WGS sequence"/>
</dbReference>
<gene>
    <name evidence="1" type="ORF">ACFONP_03315</name>
</gene>
<name>A0ABV7M8L4_9PROT</name>
<reference evidence="2" key="1">
    <citation type="journal article" date="2019" name="Int. J. Syst. Evol. Microbiol.">
        <title>The Global Catalogue of Microorganisms (GCM) 10K type strain sequencing project: providing services to taxonomists for standard genome sequencing and annotation.</title>
        <authorList>
            <consortium name="The Broad Institute Genomics Platform"/>
            <consortium name="The Broad Institute Genome Sequencing Center for Infectious Disease"/>
            <person name="Wu L."/>
            <person name="Ma J."/>
        </authorList>
    </citation>
    <scope>NUCLEOTIDE SEQUENCE [LARGE SCALE GENOMIC DNA]</scope>
    <source>
        <strain evidence="2">KCTC 22245</strain>
    </source>
</reference>
<accession>A0ABV7M8L4</accession>
<sequence length="131" mass="14473">MTDQDDLLFLSHLRAHGCDCALRRERSKEALAAEPGRAAGRVAGWALGRTLDHLQRFGRRGWSVSDSIVPTAQEHRLIQVIRALAAYDYEGAKQAALWLVPEREVAALLDRAAPLTVFYAPRGEGRRAAQA</sequence>
<protein>
    <submittedName>
        <fullName evidence="1">Uncharacterized protein</fullName>
    </submittedName>
</protein>
<evidence type="ECO:0000313" key="1">
    <source>
        <dbReference type="EMBL" id="MFC3301753.1"/>
    </source>
</evidence>
<comment type="caution">
    <text evidence="1">The sequence shown here is derived from an EMBL/GenBank/DDBJ whole genome shotgun (WGS) entry which is preliminary data.</text>
</comment>
<dbReference type="RefSeq" id="WP_189573368.1">
    <property type="nucleotide sequence ID" value="NZ_BMXU01000001.1"/>
</dbReference>
<dbReference type="EMBL" id="JBHRVA010000002">
    <property type="protein sequence ID" value="MFC3301753.1"/>
    <property type="molecule type" value="Genomic_DNA"/>
</dbReference>
<organism evidence="1 2">
    <name type="scientific">Parvularcula lutaonensis</name>
    <dbReference type="NCBI Taxonomy" id="491923"/>
    <lineage>
        <taxon>Bacteria</taxon>
        <taxon>Pseudomonadati</taxon>
        <taxon>Pseudomonadota</taxon>
        <taxon>Alphaproteobacteria</taxon>
        <taxon>Parvularculales</taxon>
        <taxon>Parvularculaceae</taxon>
        <taxon>Parvularcula</taxon>
    </lineage>
</organism>